<proteinExistence type="predicted"/>
<dbReference type="AlphaFoldDB" id="A0A151I7P8"/>
<dbReference type="Proteomes" id="UP000078542">
    <property type="component" value="Unassembled WGS sequence"/>
</dbReference>
<evidence type="ECO:0000313" key="2">
    <source>
        <dbReference type="Proteomes" id="UP000078542"/>
    </source>
</evidence>
<sequence length="198" mass="22449">MKNAIYASIYHAVPTDQKPQHSLCPEVPKSWCFFQAAKVNNKKPGPHNVNIHTPLNQLCFKKILPLYQRLTEDSLLLRCSRCLTQNVNESLHNVIWSRCSKEVFVGNSRVKIAASLTVCEYNLGTTRTVCDIMKKLGLSAGSEILRLTNEADSRRLARGIEKSTEKFKKTRRIIALASSRRKENYIENEGTMYGAGMF</sequence>
<reference evidence="1 2" key="1">
    <citation type="submission" date="2016-03" db="EMBL/GenBank/DDBJ databases">
        <title>Cyphomyrmex costatus WGS genome.</title>
        <authorList>
            <person name="Nygaard S."/>
            <person name="Hu H."/>
            <person name="Boomsma J."/>
            <person name="Zhang G."/>
        </authorList>
    </citation>
    <scope>NUCLEOTIDE SEQUENCE [LARGE SCALE GENOMIC DNA]</scope>
    <source>
        <strain evidence="1">MS0001</strain>
        <tissue evidence="1">Whole body</tissue>
    </source>
</reference>
<evidence type="ECO:0000313" key="1">
    <source>
        <dbReference type="EMBL" id="KYM94182.1"/>
    </source>
</evidence>
<protein>
    <submittedName>
        <fullName evidence="1">Uncharacterized protein</fullName>
    </submittedName>
</protein>
<organism evidence="1 2">
    <name type="scientific">Cyphomyrmex costatus</name>
    <dbReference type="NCBI Taxonomy" id="456900"/>
    <lineage>
        <taxon>Eukaryota</taxon>
        <taxon>Metazoa</taxon>
        <taxon>Ecdysozoa</taxon>
        <taxon>Arthropoda</taxon>
        <taxon>Hexapoda</taxon>
        <taxon>Insecta</taxon>
        <taxon>Pterygota</taxon>
        <taxon>Neoptera</taxon>
        <taxon>Endopterygota</taxon>
        <taxon>Hymenoptera</taxon>
        <taxon>Apocrita</taxon>
        <taxon>Aculeata</taxon>
        <taxon>Formicoidea</taxon>
        <taxon>Formicidae</taxon>
        <taxon>Myrmicinae</taxon>
        <taxon>Cyphomyrmex</taxon>
    </lineage>
</organism>
<name>A0A151I7P8_9HYME</name>
<accession>A0A151I7P8</accession>
<keyword evidence="2" id="KW-1185">Reference proteome</keyword>
<gene>
    <name evidence="1" type="ORF">ALC62_15193</name>
</gene>
<dbReference type="EMBL" id="KQ978402">
    <property type="protein sequence ID" value="KYM94182.1"/>
    <property type="molecule type" value="Genomic_DNA"/>
</dbReference>